<comment type="caution">
    <text evidence="1">The sequence shown here is derived from an EMBL/GenBank/DDBJ whole genome shotgun (WGS) entry which is preliminary data.</text>
</comment>
<reference evidence="1 2" key="1">
    <citation type="journal article" date="2021" name="BMC Biol.">
        <title>Horizontally acquired antibacterial genes associated with adaptive radiation of ladybird beetles.</title>
        <authorList>
            <person name="Li H.S."/>
            <person name="Tang X.F."/>
            <person name="Huang Y.H."/>
            <person name="Xu Z.Y."/>
            <person name="Chen M.L."/>
            <person name="Du X.Y."/>
            <person name="Qiu B.Y."/>
            <person name="Chen P.T."/>
            <person name="Zhang W."/>
            <person name="Slipinski A."/>
            <person name="Escalona H.E."/>
            <person name="Waterhouse R.M."/>
            <person name="Zwick A."/>
            <person name="Pang H."/>
        </authorList>
    </citation>
    <scope>NUCLEOTIDE SEQUENCE [LARGE SCALE GENOMIC DNA]</scope>
    <source>
        <strain evidence="1">SYSU2018</strain>
    </source>
</reference>
<proteinExistence type="predicted"/>
<name>A0ABD2MWI0_9CUCU</name>
<dbReference type="Proteomes" id="UP001516400">
    <property type="component" value="Unassembled WGS sequence"/>
</dbReference>
<accession>A0ABD2MWI0</accession>
<protein>
    <submittedName>
        <fullName evidence="1">Uncharacterized protein</fullName>
    </submittedName>
</protein>
<evidence type="ECO:0000313" key="2">
    <source>
        <dbReference type="Proteomes" id="UP001516400"/>
    </source>
</evidence>
<keyword evidence="2" id="KW-1185">Reference proteome</keyword>
<dbReference type="AlphaFoldDB" id="A0ABD2MWI0"/>
<dbReference type="EMBL" id="JABFTP020000042">
    <property type="protein sequence ID" value="KAL3270838.1"/>
    <property type="molecule type" value="Genomic_DNA"/>
</dbReference>
<evidence type="ECO:0000313" key="1">
    <source>
        <dbReference type="EMBL" id="KAL3270838.1"/>
    </source>
</evidence>
<organism evidence="1 2">
    <name type="scientific">Cryptolaemus montrouzieri</name>
    <dbReference type="NCBI Taxonomy" id="559131"/>
    <lineage>
        <taxon>Eukaryota</taxon>
        <taxon>Metazoa</taxon>
        <taxon>Ecdysozoa</taxon>
        <taxon>Arthropoda</taxon>
        <taxon>Hexapoda</taxon>
        <taxon>Insecta</taxon>
        <taxon>Pterygota</taxon>
        <taxon>Neoptera</taxon>
        <taxon>Endopterygota</taxon>
        <taxon>Coleoptera</taxon>
        <taxon>Polyphaga</taxon>
        <taxon>Cucujiformia</taxon>
        <taxon>Coccinelloidea</taxon>
        <taxon>Coccinellidae</taxon>
        <taxon>Scymninae</taxon>
        <taxon>Scymnini</taxon>
        <taxon>Cryptolaemus</taxon>
    </lineage>
</organism>
<sequence length="108" mass="12763">MNQTRLMKACLRTCKYQEHRYAREVKKIFTSNEDNIMYVCDIFIFTLEIVFSVADFRLSINLGNFEQQIYNELYFYSLTDSTELNIEMKVYASLIGSTELDAIRILCV</sequence>
<gene>
    <name evidence="1" type="ORF">HHI36_021358</name>
</gene>